<organism evidence="2 3">
    <name type="scientific">Nostoc sphaeroides CCNUC1</name>
    <dbReference type="NCBI Taxonomy" id="2653204"/>
    <lineage>
        <taxon>Bacteria</taxon>
        <taxon>Bacillati</taxon>
        <taxon>Cyanobacteriota</taxon>
        <taxon>Cyanophyceae</taxon>
        <taxon>Nostocales</taxon>
        <taxon>Nostocaceae</taxon>
        <taxon>Nostoc</taxon>
    </lineage>
</organism>
<dbReference type="SUPFAM" id="SSF53098">
    <property type="entry name" value="Ribonuclease H-like"/>
    <property type="match status" value="1"/>
</dbReference>
<dbReference type="RefSeq" id="WP_225892995.1">
    <property type="nucleotide sequence ID" value="NZ_CP045229.1"/>
</dbReference>
<proteinExistence type="predicted"/>
<dbReference type="GO" id="GO:0006313">
    <property type="term" value="P:DNA transposition"/>
    <property type="evidence" value="ECO:0007669"/>
    <property type="project" value="InterPro"/>
</dbReference>
<dbReference type="InterPro" id="IPR002559">
    <property type="entry name" value="Transposase_11"/>
</dbReference>
<dbReference type="GO" id="GO:0004803">
    <property type="term" value="F:transposase activity"/>
    <property type="evidence" value="ECO:0007669"/>
    <property type="project" value="InterPro"/>
</dbReference>
<accession>A0A5P8WIH9</accession>
<dbReference type="EMBL" id="CP045229">
    <property type="protein sequence ID" value="QFS52673.1"/>
    <property type="molecule type" value="Genomic_DNA"/>
</dbReference>
<sequence length="383" mass="43640">MHLKAGEEVEVSSTDTSAYCQARARLPEKLLEKLFNFSAQSLEQKVAKEYLWCGRNVKVIDGSTVSMPDTVENQKEYPQPSSQKPGCGFPIAKIGVVFSLITGAAVALCIDVLNTHDIKLARKLYSFLKPNDVLLGDRAFCAYADMFAITKLGCDAVFRKHQSRTTTMRKGKIIGDCDKLVTWYKPKRCPQGLNKDEFLALPSSMTVREIYYYIVIPGFRTQQVSLITTLLDKVTYSTLEIVGIYGKRWDVELDLRHLKTTLGMDILRCKSPSMVRKEIYVFLLAYNLLRSLMWSAGTTYTTPPLRLSLQGTRHHLINFIPKLLAATPQKRLRIYLTLLKVIAHKVVPLRPGRSEPRVRKRRPKIYPLMTKPRNELRKQLQTA</sequence>
<dbReference type="PANTHER" id="PTHR37529">
    <property type="entry name" value="TRANSPOSASE INSG FOR INSERTION SEQUENCE ELEMENT IS4-RELATED"/>
    <property type="match status" value="1"/>
</dbReference>
<dbReference type="InterPro" id="IPR047952">
    <property type="entry name" value="Transpos_IS4"/>
</dbReference>
<dbReference type="Pfam" id="PF01609">
    <property type="entry name" value="DDE_Tnp_1"/>
    <property type="match status" value="1"/>
</dbReference>
<dbReference type="Proteomes" id="UP000326678">
    <property type="component" value="Chromosome pGXM02"/>
</dbReference>
<protein>
    <submittedName>
        <fullName evidence="2">IS4 family transposase</fullName>
    </submittedName>
</protein>
<dbReference type="NCBIfam" id="NF033592">
    <property type="entry name" value="transpos_IS4_1"/>
    <property type="match status" value="1"/>
</dbReference>
<evidence type="ECO:0000313" key="2">
    <source>
        <dbReference type="EMBL" id="QFS52673.1"/>
    </source>
</evidence>
<dbReference type="AlphaFoldDB" id="A0A5P8WIH9"/>
<dbReference type="PANTHER" id="PTHR37529:SF1">
    <property type="entry name" value="TRANSPOSASE INSG FOR INSERTION SEQUENCE ELEMENT IS4-RELATED"/>
    <property type="match status" value="1"/>
</dbReference>
<feature type="domain" description="Transposase IS4-like" evidence="1">
    <location>
        <begin position="54"/>
        <end position="288"/>
    </location>
</feature>
<dbReference type="KEGG" id="nsh:GXM_10428"/>
<reference evidence="2 3" key="1">
    <citation type="submission" date="2019-10" db="EMBL/GenBank/DDBJ databases">
        <title>Genomic and transcriptomic insights into the perfect genentic adaptation of a filamentous nitrogen-fixing cyanobacterium to rice fields.</title>
        <authorList>
            <person name="Chen Z."/>
        </authorList>
    </citation>
    <scope>NUCLEOTIDE SEQUENCE [LARGE SCALE GENOMIC DNA]</scope>
    <source>
        <strain evidence="2">CCNUC1</strain>
    </source>
</reference>
<evidence type="ECO:0000313" key="3">
    <source>
        <dbReference type="Proteomes" id="UP000326678"/>
    </source>
</evidence>
<gene>
    <name evidence="2" type="ORF">GXM_10428</name>
</gene>
<keyword evidence="3" id="KW-1185">Reference proteome</keyword>
<dbReference type="GO" id="GO:0003677">
    <property type="term" value="F:DNA binding"/>
    <property type="evidence" value="ECO:0007669"/>
    <property type="project" value="InterPro"/>
</dbReference>
<name>A0A5P8WIH9_9NOSO</name>
<evidence type="ECO:0000259" key="1">
    <source>
        <dbReference type="Pfam" id="PF01609"/>
    </source>
</evidence>
<dbReference type="InterPro" id="IPR012337">
    <property type="entry name" value="RNaseH-like_sf"/>
</dbReference>